<evidence type="ECO:0000256" key="3">
    <source>
        <dbReference type="ARBA" id="ARBA00022837"/>
    </source>
</evidence>
<comment type="caution">
    <text evidence="6">The sequence shown here is derived from an EMBL/GenBank/DDBJ whole genome shotgun (WGS) entry which is preliminary data.</text>
</comment>
<dbReference type="InterPro" id="IPR038081">
    <property type="entry name" value="CalX-like_sf"/>
</dbReference>
<keyword evidence="4" id="KW-0813">Transport</keyword>
<feature type="domain" description="Calx-beta" evidence="5">
    <location>
        <begin position="499"/>
        <end position="604"/>
    </location>
</feature>
<dbReference type="PANTHER" id="PTHR11878:SF65">
    <property type="entry name" value="NA_CA-EXCHANGE PROTEIN, ISOFORM G"/>
    <property type="match status" value="1"/>
</dbReference>
<feature type="domain" description="Calx-beta" evidence="5">
    <location>
        <begin position="869"/>
        <end position="973"/>
    </location>
</feature>
<evidence type="ECO:0000259" key="5">
    <source>
        <dbReference type="SMART" id="SM00237"/>
    </source>
</evidence>
<feature type="domain" description="Calx-beta" evidence="5">
    <location>
        <begin position="746"/>
        <end position="848"/>
    </location>
</feature>
<gene>
    <name evidence="6" type="ORF">GBAR_LOCUS5720</name>
</gene>
<dbReference type="GO" id="GO:0016020">
    <property type="term" value="C:membrane"/>
    <property type="evidence" value="ECO:0007669"/>
    <property type="project" value="InterPro"/>
</dbReference>
<dbReference type="InterPro" id="IPR003644">
    <property type="entry name" value="Calx_beta"/>
</dbReference>
<keyword evidence="1" id="KW-0732">Signal</keyword>
<dbReference type="EMBL" id="CASHTH010000835">
    <property type="protein sequence ID" value="CAI8008330.1"/>
    <property type="molecule type" value="Genomic_DNA"/>
</dbReference>
<keyword evidence="3" id="KW-0106">Calcium</keyword>
<dbReference type="PANTHER" id="PTHR11878">
    <property type="entry name" value="SODIUM/CALCIUM EXCHANGER"/>
    <property type="match status" value="1"/>
</dbReference>
<dbReference type="SUPFAM" id="SSF141072">
    <property type="entry name" value="CalX-like"/>
    <property type="match status" value="10"/>
</dbReference>
<evidence type="ECO:0000256" key="2">
    <source>
        <dbReference type="ARBA" id="ARBA00022737"/>
    </source>
</evidence>
<dbReference type="Gene3D" id="2.60.40.2030">
    <property type="match status" value="10"/>
</dbReference>
<dbReference type="SMART" id="SM00237">
    <property type="entry name" value="Calx_beta"/>
    <property type="match status" value="10"/>
</dbReference>
<dbReference type="GO" id="GO:0007154">
    <property type="term" value="P:cell communication"/>
    <property type="evidence" value="ECO:0007669"/>
    <property type="project" value="InterPro"/>
</dbReference>
<feature type="domain" description="Calx-beta" evidence="5">
    <location>
        <begin position="141"/>
        <end position="242"/>
    </location>
</feature>
<keyword evidence="4" id="KW-0406">Ion transport</keyword>
<feature type="domain" description="Calx-beta" evidence="5">
    <location>
        <begin position="1108"/>
        <end position="1216"/>
    </location>
</feature>
<evidence type="ECO:0000313" key="6">
    <source>
        <dbReference type="EMBL" id="CAI8008330.1"/>
    </source>
</evidence>
<accession>A0AA35RBE2</accession>
<feature type="domain" description="Calx-beta" evidence="5">
    <location>
        <begin position="620"/>
        <end position="730"/>
    </location>
</feature>
<feature type="domain" description="Calx-beta" evidence="5">
    <location>
        <begin position="381"/>
        <end position="484"/>
    </location>
</feature>
<dbReference type="GO" id="GO:0030001">
    <property type="term" value="P:metal ion transport"/>
    <property type="evidence" value="ECO:0007669"/>
    <property type="project" value="TreeGrafter"/>
</dbReference>
<feature type="domain" description="Calx-beta" evidence="5">
    <location>
        <begin position="258"/>
        <end position="363"/>
    </location>
</feature>
<sequence>MLRRDTVDGINIEPSEASVGIYDSDVAYVRIVGGSRDLPVNEGDGYARLFLAVTDEFGSMTCRVQFDFTVAVYTEAGTATINIDYDHISRNIQFSTDLSVLVKIRIIDDDTVDRYREETFQVILQNTPGVTQRIKPVRTPVTVVIRDNDVATFGLERASCKVDEAVTLTVCVVFRGMERDCPVEFPFDLRLEARAVTTTSADHDPNVTDITIGECSRSECTNITVYDDSSLELDETFYISLLKLPNHDGRIRLDIVKKTVTIEDNDHISIIFKDPAISVEGFPIQVCLLIEGSPRSDCPSLVAIQVRLRTQDGTATSRGSRRDYVAVSRTLTIPVCAKEFRYNISTIDDGTVENHEYFNVTLTHGSNRDLNERINIPTPTKRYEILDDDMAVVEISAPTNVLENARILRVCLNVRMLGNRRFCPVAFEFTVYIVKEDVTTDAADYDKSRVDVTFRPCDARECVDVPIIDDCSLERDENFTISLEPEVGLTNRIITNDSLTVTIENDDNTFIEMEHAVYKVFENATQIDVCAVIRPAGCKPSIDFPVRIFTVPDSAEATGLSADFVSAETNLIFSSSVNKACITIDILDNIQVEHLEESFYVTLERLPNTPDGVMLRRDEAEVIIVDDDKAELGFVMLAYTVNEEDDDKVEICVDVKSPDTIECPVVYPLEFIVTVNDNTTTKGEDYVDPGYDEDDPFRYDACARENCFTIDILNDNKVEDMTEQFDVTLEFSGGGGTAVTFQQDTATVTIIDEDVAMVSFTKTLYIVDEGVDSGKVRVCAEVVPPVDFDFSVNFTTKEEGSTAVVDEDYTATKATLQFSAGSDEECIDVPILDDCILEELEFIKLELGNIDNNGPEDKKSRVKTDGGDSKVKITDEQTIYVSLDGPRIVREDAGTVQICVIIQDDDERRPCSRDTDFDITFFTVFDSADGEDFVAVDSRQLTFQAFHNRVCTSVTINDDEMLEQTESFKAKINITHPHSHIALGTSSVEISIVNDDEASVGLENATYTVVENELKLNVCVVVYGPLIECPIVFPFELLFVATQDTAFQGSDYRVRDPTLRFGACAKRQCLMVDIINNDLIEDTETFTLTLQHPPRGSTDDIMLGPTVATVTIEDEDVAIVTFDRTYSYQETSGSLTICARVVSPAVSCPVATPFSLTLDVFDGTAYNISDYVAYRTQTIEFARCRRSACAPHRITFVNDRNDVEVEEVESFHLFLTSNFPLVTPDPYTAEVIIHDDSERAYVRLEQRVFTVTEGVDATVSICAEIYNPTPAQSSCPVVFDFVINLSVDGEDFPMAFRPCAFSSCVSRSN</sequence>
<evidence type="ECO:0000256" key="4">
    <source>
        <dbReference type="ARBA" id="ARBA00023065"/>
    </source>
</evidence>
<dbReference type="InterPro" id="IPR051171">
    <property type="entry name" value="CaCA"/>
</dbReference>
<feature type="domain" description="Calx-beta" evidence="5">
    <location>
        <begin position="988"/>
        <end position="1091"/>
    </location>
</feature>
<keyword evidence="7" id="KW-1185">Reference proteome</keyword>
<evidence type="ECO:0000256" key="1">
    <source>
        <dbReference type="ARBA" id="ARBA00022729"/>
    </source>
</evidence>
<keyword evidence="2" id="KW-0677">Repeat</keyword>
<dbReference type="Pfam" id="PF03160">
    <property type="entry name" value="Calx-beta"/>
    <property type="match status" value="5"/>
</dbReference>
<reference evidence="6" key="1">
    <citation type="submission" date="2023-03" db="EMBL/GenBank/DDBJ databases">
        <authorList>
            <person name="Steffen K."/>
            <person name="Cardenas P."/>
        </authorList>
    </citation>
    <scope>NUCLEOTIDE SEQUENCE</scope>
</reference>
<organism evidence="6 7">
    <name type="scientific">Geodia barretti</name>
    <name type="common">Barrett's horny sponge</name>
    <dbReference type="NCBI Taxonomy" id="519541"/>
    <lineage>
        <taxon>Eukaryota</taxon>
        <taxon>Metazoa</taxon>
        <taxon>Porifera</taxon>
        <taxon>Demospongiae</taxon>
        <taxon>Heteroscleromorpha</taxon>
        <taxon>Tetractinellida</taxon>
        <taxon>Astrophorina</taxon>
        <taxon>Geodiidae</taxon>
        <taxon>Geodia</taxon>
    </lineage>
</organism>
<proteinExistence type="predicted"/>
<evidence type="ECO:0000313" key="7">
    <source>
        <dbReference type="Proteomes" id="UP001174909"/>
    </source>
</evidence>
<feature type="domain" description="Calx-beta" evidence="5">
    <location>
        <begin position="17"/>
        <end position="125"/>
    </location>
</feature>
<name>A0AA35RBE2_GEOBA</name>
<protein>
    <recommendedName>
        <fullName evidence="5">Calx-beta domain-containing protein</fullName>
    </recommendedName>
</protein>
<dbReference type="Proteomes" id="UP001174909">
    <property type="component" value="Unassembled WGS sequence"/>
</dbReference>